<accession>A0A383F854</accession>
<evidence type="ECO:0000313" key="1">
    <source>
        <dbReference type="EMBL" id="SVE64588.1"/>
    </source>
</evidence>
<dbReference type="EMBL" id="UINC01231861">
    <property type="protein sequence ID" value="SVE64588.1"/>
    <property type="molecule type" value="Genomic_DNA"/>
</dbReference>
<feature type="non-terminal residue" evidence="1">
    <location>
        <position position="22"/>
    </location>
</feature>
<name>A0A383F854_9ZZZZ</name>
<sequence>MLLKRHIPLFIVTSVGLLILFG</sequence>
<gene>
    <name evidence="1" type="ORF">METZ01_LOCUS517442</name>
</gene>
<dbReference type="AlphaFoldDB" id="A0A383F854"/>
<organism evidence="1">
    <name type="scientific">marine metagenome</name>
    <dbReference type="NCBI Taxonomy" id="408172"/>
    <lineage>
        <taxon>unclassified sequences</taxon>
        <taxon>metagenomes</taxon>
        <taxon>ecological metagenomes</taxon>
    </lineage>
</organism>
<proteinExistence type="predicted"/>
<reference evidence="1" key="1">
    <citation type="submission" date="2018-05" db="EMBL/GenBank/DDBJ databases">
        <authorList>
            <person name="Lanie J.A."/>
            <person name="Ng W.-L."/>
            <person name="Kazmierczak K.M."/>
            <person name="Andrzejewski T.M."/>
            <person name="Davidsen T.M."/>
            <person name="Wayne K.J."/>
            <person name="Tettelin H."/>
            <person name="Glass J.I."/>
            <person name="Rusch D."/>
            <person name="Podicherti R."/>
            <person name="Tsui H.-C.T."/>
            <person name="Winkler M.E."/>
        </authorList>
    </citation>
    <scope>NUCLEOTIDE SEQUENCE</scope>
</reference>
<protein>
    <submittedName>
        <fullName evidence="1">Uncharacterized protein</fullName>
    </submittedName>
</protein>